<dbReference type="PANTHER" id="PTHR43046:SF14">
    <property type="entry name" value="MUTT_NUDIX FAMILY PROTEIN"/>
    <property type="match status" value="1"/>
</dbReference>
<comment type="cofactor">
    <cofactor evidence="1">
        <name>Mg(2+)</name>
        <dbReference type="ChEBI" id="CHEBI:18420"/>
    </cofactor>
</comment>
<evidence type="ECO:0000256" key="1">
    <source>
        <dbReference type="ARBA" id="ARBA00001946"/>
    </source>
</evidence>
<protein>
    <recommendedName>
        <fullName evidence="3">Nudix hydrolase domain-containing protein</fullName>
    </recommendedName>
</protein>
<organism evidence="4 5">
    <name type="scientific">Candidatus Komeilibacteria bacterium RIFCSPLOWO2_01_FULL_45_10</name>
    <dbReference type="NCBI Taxonomy" id="1798550"/>
    <lineage>
        <taxon>Bacteria</taxon>
        <taxon>Candidatus Komeiliibacteriota</taxon>
    </lineage>
</organism>
<dbReference type="Gene3D" id="3.90.79.10">
    <property type="entry name" value="Nucleoside Triphosphate Pyrophosphohydrolase"/>
    <property type="match status" value="1"/>
</dbReference>
<dbReference type="GO" id="GO:0016787">
    <property type="term" value="F:hydrolase activity"/>
    <property type="evidence" value="ECO:0007669"/>
    <property type="project" value="UniProtKB-KW"/>
</dbReference>
<dbReference type="STRING" id="1798550.A2927_01360"/>
<accession>A0A1G2BLM0</accession>
<dbReference type="SUPFAM" id="SSF55811">
    <property type="entry name" value="Nudix"/>
    <property type="match status" value="1"/>
</dbReference>
<dbReference type="InterPro" id="IPR000086">
    <property type="entry name" value="NUDIX_hydrolase_dom"/>
</dbReference>
<dbReference type="PANTHER" id="PTHR43046">
    <property type="entry name" value="GDP-MANNOSE MANNOSYL HYDROLASE"/>
    <property type="match status" value="1"/>
</dbReference>
<dbReference type="InterPro" id="IPR015797">
    <property type="entry name" value="NUDIX_hydrolase-like_dom_sf"/>
</dbReference>
<feature type="domain" description="Nudix hydrolase" evidence="3">
    <location>
        <begin position="4"/>
        <end position="137"/>
    </location>
</feature>
<evidence type="ECO:0000256" key="2">
    <source>
        <dbReference type="ARBA" id="ARBA00022801"/>
    </source>
</evidence>
<sequence>MNYRLFVATKAFIIFRGKVLILRESTKYQDGANWGRYDVPGGRIKPGQKFDQSLKREVKEETNLKIKILKPFFVSEWRPKVKGENWQIIGVFFICQAMTDKVKLSKDHNHFLWIKPKDYKKYNLIPNLIKIFKAYLE</sequence>
<evidence type="ECO:0000259" key="3">
    <source>
        <dbReference type="PROSITE" id="PS51462"/>
    </source>
</evidence>
<dbReference type="Proteomes" id="UP000178849">
    <property type="component" value="Unassembled WGS sequence"/>
</dbReference>
<reference evidence="4 5" key="1">
    <citation type="journal article" date="2016" name="Nat. Commun.">
        <title>Thousands of microbial genomes shed light on interconnected biogeochemical processes in an aquifer system.</title>
        <authorList>
            <person name="Anantharaman K."/>
            <person name="Brown C.T."/>
            <person name="Hug L.A."/>
            <person name="Sharon I."/>
            <person name="Castelle C.J."/>
            <person name="Probst A.J."/>
            <person name="Thomas B.C."/>
            <person name="Singh A."/>
            <person name="Wilkins M.J."/>
            <person name="Karaoz U."/>
            <person name="Brodie E.L."/>
            <person name="Williams K.H."/>
            <person name="Hubbard S.S."/>
            <person name="Banfield J.F."/>
        </authorList>
    </citation>
    <scope>NUCLEOTIDE SEQUENCE [LARGE SCALE GENOMIC DNA]</scope>
</reference>
<dbReference type="EMBL" id="MHKL01000003">
    <property type="protein sequence ID" value="OGY89992.1"/>
    <property type="molecule type" value="Genomic_DNA"/>
</dbReference>
<evidence type="ECO:0000313" key="4">
    <source>
        <dbReference type="EMBL" id="OGY89992.1"/>
    </source>
</evidence>
<comment type="caution">
    <text evidence="4">The sequence shown here is derived from an EMBL/GenBank/DDBJ whole genome shotgun (WGS) entry which is preliminary data.</text>
</comment>
<dbReference type="PROSITE" id="PS51462">
    <property type="entry name" value="NUDIX"/>
    <property type="match status" value="1"/>
</dbReference>
<dbReference type="AlphaFoldDB" id="A0A1G2BLM0"/>
<name>A0A1G2BLM0_9BACT</name>
<evidence type="ECO:0000313" key="5">
    <source>
        <dbReference type="Proteomes" id="UP000178849"/>
    </source>
</evidence>
<proteinExistence type="predicted"/>
<dbReference type="Pfam" id="PF00293">
    <property type="entry name" value="NUDIX"/>
    <property type="match status" value="1"/>
</dbReference>
<gene>
    <name evidence="4" type="ORF">A2927_01360</name>
</gene>
<keyword evidence="2" id="KW-0378">Hydrolase</keyword>